<feature type="transmembrane region" description="Helical" evidence="1">
    <location>
        <begin position="332"/>
        <end position="354"/>
    </location>
</feature>
<feature type="transmembrane region" description="Helical" evidence="1">
    <location>
        <begin position="300"/>
        <end position="320"/>
    </location>
</feature>
<evidence type="ECO:0000313" key="3">
    <source>
        <dbReference type="Proteomes" id="UP001321766"/>
    </source>
</evidence>
<feature type="transmembrane region" description="Helical" evidence="1">
    <location>
        <begin position="200"/>
        <end position="233"/>
    </location>
</feature>
<feature type="transmembrane region" description="Helical" evidence="1">
    <location>
        <begin position="131"/>
        <end position="149"/>
    </location>
</feature>
<reference evidence="2 3" key="1">
    <citation type="journal article" date="2023" name="Microbiol. Spectr.">
        <title>Symbiosis of Carpenter Bees with Uncharacterized Lactic Acid Bacteria Showing NAD Auxotrophy.</title>
        <authorList>
            <person name="Kawasaki S."/>
            <person name="Ozawa K."/>
            <person name="Mori T."/>
            <person name="Yamamoto A."/>
            <person name="Ito M."/>
            <person name="Ohkuma M."/>
            <person name="Sakamoto M."/>
            <person name="Matsutani M."/>
        </authorList>
    </citation>
    <scope>NUCLEOTIDE SEQUENCE [LARGE SCALE GENOMIC DNA]</scope>
    <source>
        <strain evidence="2 3">Kim37-2</strain>
    </source>
</reference>
<name>A0ABN6SBZ9_9BIFI</name>
<evidence type="ECO:0000313" key="2">
    <source>
        <dbReference type="EMBL" id="BDR52988.1"/>
    </source>
</evidence>
<protein>
    <recommendedName>
        <fullName evidence="4">Transmembrane protein alanine and leucine rich</fullName>
    </recommendedName>
</protein>
<evidence type="ECO:0008006" key="4">
    <source>
        <dbReference type="Google" id="ProtNLM"/>
    </source>
</evidence>
<sequence>MLMLAWFARIQGAWSLPIHEIDAPAHYYFIRKILNSGIGAASHLWPNDAYYPPLFHLLAAGLIKLAALFGIQVSMYAAFNVVWLATSGLVWPAGVLLLSTYWTRQVDGTLAKNTPNTAPAASTSSSSGRALGWHPFSCFMAILVPVLAISSPAHPFSMLATGPLIAYGLATSLLPFWLYATLRLLDCLADLKHSQVKTTLLWLLITAGLAVLCLFAHPRIAFTWLLLMLPFILLRLPWKWIAGLVAAVFLGAVAFLFYMKSTYKSSRYSNPGDWFHTYKPNRTVPGALWRFVTDDISGPMGFAMALLVLAALGIAVLVALKPQLTSLPHARVNALSLLISAGLVALVYVCSTSLSGWFPNIVAAAWYRTEPRPLTMIPFALVPLICFALSAVASMQLGTQQPRLALCAAVVAALVVCGCQVYNPGRQELADQIRDNTVLNNADPYEQLTQAKMEVLQEVVATTGTQATIISDPLNGSMYGATVFGANMLYPIYNPMVEKNGAIFKQVEDAFGSGDGPTLLNTVCPVQPSGPKYFLSMGPQAPSLGIYTFKGQYDPFHDQGHIQSYLDTGTMVKVKDFSSKGAFAQDWALYRLTCSR</sequence>
<keyword evidence="1" id="KW-1133">Transmembrane helix</keyword>
<feature type="transmembrane region" description="Helical" evidence="1">
    <location>
        <begin position="81"/>
        <end position="102"/>
    </location>
</feature>
<gene>
    <name evidence="2" type="ORF">KIM372_08950</name>
</gene>
<dbReference type="InterPro" id="IPR046671">
    <property type="entry name" value="DUF6541"/>
</dbReference>
<feature type="transmembrane region" description="Helical" evidence="1">
    <location>
        <begin position="240"/>
        <end position="259"/>
    </location>
</feature>
<feature type="transmembrane region" description="Helical" evidence="1">
    <location>
        <begin position="156"/>
        <end position="180"/>
    </location>
</feature>
<dbReference type="EMBL" id="AP026798">
    <property type="protein sequence ID" value="BDR52988.1"/>
    <property type="molecule type" value="Genomic_DNA"/>
</dbReference>
<keyword evidence="1" id="KW-0812">Transmembrane</keyword>
<feature type="transmembrane region" description="Helical" evidence="1">
    <location>
        <begin position="374"/>
        <end position="392"/>
    </location>
</feature>
<evidence type="ECO:0000256" key="1">
    <source>
        <dbReference type="SAM" id="Phobius"/>
    </source>
</evidence>
<proteinExistence type="predicted"/>
<accession>A0ABN6SBZ9</accession>
<keyword evidence="3" id="KW-1185">Reference proteome</keyword>
<organism evidence="2 3">
    <name type="scientific">Bombiscardovia nodaiensis</name>
    <dbReference type="NCBI Taxonomy" id="2932181"/>
    <lineage>
        <taxon>Bacteria</taxon>
        <taxon>Bacillati</taxon>
        <taxon>Actinomycetota</taxon>
        <taxon>Actinomycetes</taxon>
        <taxon>Bifidobacteriales</taxon>
        <taxon>Bifidobacteriaceae</taxon>
        <taxon>Bombiscardovia</taxon>
    </lineage>
</organism>
<dbReference type="Pfam" id="PF20176">
    <property type="entry name" value="DUF6541"/>
    <property type="match status" value="1"/>
</dbReference>
<keyword evidence="1" id="KW-0472">Membrane</keyword>
<dbReference type="Proteomes" id="UP001321766">
    <property type="component" value="Chromosome"/>
</dbReference>
<feature type="transmembrane region" description="Helical" evidence="1">
    <location>
        <begin position="50"/>
        <end position="69"/>
    </location>
</feature>